<evidence type="ECO:0000256" key="2">
    <source>
        <dbReference type="ARBA" id="ARBA00004479"/>
    </source>
</evidence>
<keyword evidence="5 15" id="KW-0732">Signal</keyword>
<dbReference type="Pfam" id="PF07714">
    <property type="entry name" value="PK_Tyr_Ser-Thr"/>
    <property type="match status" value="1"/>
</dbReference>
<dbReference type="PRINTS" id="PR00255">
    <property type="entry name" value="NATPEPTIDER"/>
</dbReference>
<evidence type="ECO:0000256" key="9">
    <source>
        <dbReference type="ARBA" id="ARBA00023136"/>
    </source>
</evidence>
<protein>
    <recommendedName>
        <fullName evidence="3">guanylate cyclase</fullName>
        <ecNumber evidence="3">4.6.1.2</ecNumber>
    </recommendedName>
</protein>
<evidence type="ECO:0000256" key="13">
    <source>
        <dbReference type="ARBA" id="ARBA00023293"/>
    </source>
</evidence>
<evidence type="ECO:0000256" key="1">
    <source>
        <dbReference type="ARBA" id="ARBA00001436"/>
    </source>
</evidence>
<reference evidence="17 18" key="1">
    <citation type="submission" date="2023-10" db="EMBL/GenBank/DDBJ databases">
        <title>Genomes of two closely related lineages of the louse Polyplax serrata with different host specificities.</title>
        <authorList>
            <person name="Martinu J."/>
            <person name="Tarabai H."/>
            <person name="Stefka J."/>
            <person name="Hypsa V."/>
        </authorList>
    </citation>
    <scope>NUCLEOTIDE SEQUENCE [LARGE SCALE GENOMIC DNA]</scope>
    <source>
        <strain evidence="17">HR10_N</strain>
    </source>
</reference>
<dbReference type="PANTHER" id="PTHR11920:SF494">
    <property type="entry name" value="ATRIAL NATRIURETIC PEPTIDE RECEPTOR 2"/>
    <property type="match status" value="1"/>
</dbReference>
<dbReference type="EC" id="4.6.1.2" evidence="3"/>
<dbReference type="GO" id="GO:0004383">
    <property type="term" value="F:guanylate cyclase activity"/>
    <property type="evidence" value="ECO:0007669"/>
    <property type="project" value="UniProtKB-EC"/>
</dbReference>
<dbReference type="SUPFAM" id="SSF53822">
    <property type="entry name" value="Periplasmic binding protein-like I"/>
    <property type="match status" value="1"/>
</dbReference>
<keyword evidence="6" id="KW-0547">Nucleotide-binding</keyword>
<sequence length="558" mass="63877">MNIQVGLIFELLVTVEVADATGVGVSVEVEVKELAERNYNYSFGDDSVSTFITAFYDAVILYSLALNESIGEGGSEVNGNDITRRMWNRTFKGITGDVHIDGNGDRFADYSLLDMNPETSRFEIVANYIGATRTLQTVDGKKIHWAANREHPPSDTPKCGFDGSLCQTMPEYAILSIILSTLVVVVVVVSVILFSQLNDSKRDGTENPDCMWKTFVREKKLWACRLVQLMWDTEKLKRSYFDRKLGTFYEKAQGNVQVEMFSLCFRSQRILQDVFPLMLVLYFNGIKLASQHYKLEAEIASMTWKISIDELLFPNEKRGQGSIILNMGRRGSQVTLVSYGGISNYEGKQIFIRRALYKGNQVAVKDIQKTRFELNRSLLCEFKRIKDIHHDHLVRFYGACITPSMIMFITEYCPKGSLQDILENEQFKLDWMFKFSLMQDIVRGMLYIHNSEIRSHGNLKSSNCLVDARFVLKISDFGLHSLRAPKDLDPGDHAYWRRLLWTAPEIIRMENPPPEGTPKGDVYSFGIIVHEMLTRQGPFYIEDISMSPRRTRAQNFSF</sequence>
<comment type="catalytic activity">
    <reaction evidence="1">
        <text>GTP = 3',5'-cyclic GMP + diphosphate</text>
        <dbReference type="Rhea" id="RHEA:13665"/>
        <dbReference type="ChEBI" id="CHEBI:33019"/>
        <dbReference type="ChEBI" id="CHEBI:37565"/>
        <dbReference type="ChEBI" id="CHEBI:57746"/>
        <dbReference type="EC" id="4.6.1.2"/>
    </reaction>
</comment>
<dbReference type="Gene3D" id="1.10.510.10">
    <property type="entry name" value="Transferase(Phosphotransferase) domain 1"/>
    <property type="match status" value="1"/>
</dbReference>
<feature type="chain" id="PRO_5042886388" description="guanylate cyclase" evidence="15">
    <location>
        <begin position="21"/>
        <end position="558"/>
    </location>
</feature>
<evidence type="ECO:0000256" key="10">
    <source>
        <dbReference type="ARBA" id="ARBA00023170"/>
    </source>
</evidence>
<keyword evidence="10" id="KW-0675">Receptor</keyword>
<keyword evidence="9 14" id="KW-0472">Membrane</keyword>
<dbReference type="InterPro" id="IPR001828">
    <property type="entry name" value="ANF_lig-bd_rcpt"/>
</dbReference>
<dbReference type="PANTHER" id="PTHR11920">
    <property type="entry name" value="GUANYLYL CYCLASE"/>
    <property type="match status" value="1"/>
</dbReference>
<comment type="subcellular location">
    <subcellularLocation>
        <location evidence="2">Membrane</location>
        <topology evidence="2">Single-pass type I membrane protein</topology>
    </subcellularLocation>
</comment>
<keyword evidence="7 14" id="KW-1133">Transmembrane helix</keyword>
<dbReference type="InterPro" id="IPR028082">
    <property type="entry name" value="Peripla_BP_I"/>
</dbReference>
<keyword evidence="11" id="KW-0325">Glycoprotein</keyword>
<dbReference type="Pfam" id="PF01094">
    <property type="entry name" value="ANF_receptor"/>
    <property type="match status" value="1"/>
</dbReference>
<keyword evidence="13" id="KW-0141">cGMP biosynthesis</keyword>
<evidence type="ECO:0000256" key="14">
    <source>
        <dbReference type="SAM" id="Phobius"/>
    </source>
</evidence>
<dbReference type="EMBL" id="JAWJWE010000003">
    <property type="protein sequence ID" value="KAK6639370.1"/>
    <property type="molecule type" value="Genomic_DNA"/>
</dbReference>
<feature type="signal peptide" evidence="15">
    <location>
        <begin position="1"/>
        <end position="20"/>
    </location>
</feature>
<proteinExistence type="predicted"/>
<evidence type="ECO:0000313" key="17">
    <source>
        <dbReference type="EMBL" id="KAK6639370.1"/>
    </source>
</evidence>
<organism evidence="17 18">
    <name type="scientific">Polyplax serrata</name>
    <name type="common">Common mouse louse</name>
    <dbReference type="NCBI Taxonomy" id="468196"/>
    <lineage>
        <taxon>Eukaryota</taxon>
        <taxon>Metazoa</taxon>
        <taxon>Ecdysozoa</taxon>
        <taxon>Arthropoda</taxon>
        <taxon>Hexapoda</taxon>
        <taxon>Insecta</taxon>
        <taxon>Pterygota</taxon>
        <taxon>Neoptera</taxon>
        <taxon>Paraneoptera</taxon>
        <taxon>Psocodea</taxon>
        <taxon>Troctomorpha</taxon>
        <taxon>Phthiraptera</taxon>
        <taxon>Anoplura</taxon>
        <taxon>Polyplacidae</taxon>
        <taxon>Polyplax</taxon>
    </lineage>
</organism>
<evidence type="ECO:0000256" key="8">
    <source>
        <dbReference type="ARBA" id="ARBA00023134"/>
    </source>
</evidence>
<evidence type="ECO:0000256" key="4">
    <source>
        <dbReference type="ARBA" id="ARBA00022692"/>
    </source>
</evidence>
<dbReference type="Proteomes" id="UP001372834">
    <property type="component" value="Unassembled WGS sequence"/>
</dbReference>
<name>A0AAN8P606_POLSC</name>
<dbReference type="GO" id="GO:0004016">
    <property type="term" value="F:adenylate cyclase activity"/>
    <property type="evidence" value="ECO:0007669"/>
    <property type="project" value="TreeGrafter"/>
</dbReference>
<feature type="transmembrane region" description="Helical" evidence="14">
    <location>
        <begin position="172"/>
        <end position="194"/>
    </location>
</feature>
<evidence type="ECO:0000256" key="15">
    <source>
        <dbReference type="SAM" id="SignalP"/>
    </source>
</evidence>
<dbReference type="InterPro" id="IPR011009">
    <property type="entry name" value="Kinase-like_dom_sf"/>
</dbReference>
<comment type="caution">
    <text evidence="17">The sequence shown here is derived from an EMBL/GenBank/DDBJ whole genome shotgun (WGS) entry which is preliminary data.</text>
</comment>
<evidence type="ECO:0000313" key="18">
    <source>
        <dbReference type="Proteomes" id="UP001372834"/>
    </source>
</evidence>
<dbReference type="InterPro" id="IPR001170">
    <property type="entry name" value="ANPR/GUC"/>
</dbReference>
<keyword evidence="8" id="KW-0342">GTP-binding</keyword>
<evidence type="ECO:0000256" key="5">
    <source>
        <dbReference type="ARBA" id="ARBA00022729"/>
    </source>
</evidence>
<dbReference type="GO" id="GO:0005525">
    <property type="term" value="F:GTP binding"/>
    <property type="evidence" value="ECO:0007669"/>
    <property type="project" value="UniProtKB-KW"/>
</dbReference>
<evidence type="ECO:0000259" key="16">
    <source>
        <dbReference type="PROSITE" id="PS50011"/>
    </source>
</evidence>
<keyword evidence="12" id="KW-0456">Lyase</keyword>
<dbReference type="InterPro" id="IPR001245">
    <property type="entry name" value="Ser-Thr/Tyr_kinase_cat_dom"/>
</dbReference>
<dbReference type="GO" id="GO:0001653">
    <property type="term" value="F:peptide receptor activity"/>
    <property type="evidence" value="ECO:0007669"/>
    <property type="project" value="TreeGrafter"/>
</dbReference>
<keyword evidence="4 14" id="KW-0812">Transmembrane</keyword>
<dbReference type="Gene3D" id="3.40.50.2300">
    <property type="match status" value="2"/>
</dbReference>
<feature type="domain" description="Protein kinase" evidence="16">
    <location>
        <begin position="334"/>
        <end position="558"/>
    </location>
</feature>
<evidence type="ECO:0000256" key="7">
    <source>
        <dbReference type="ARBA" id="ARBA00022989"/>
    </source>
</evidence>
<dbReference type="GO" id="GO:0005886">
    <property type="term" value="C:plasma membrane"/>
    <property type="evidence" value="ECO:0007669"/>
    <property type="project" value="TreeGrafter"/>
</dbReference>
<dbReference type="FunFam" id="3.40.50.2300:FF:000371">
    <property type="entry name" value="Guanylate cyclase"/>
    <property type="match status" value="1"/>
</dbReference>
<dbReference type="GO" id="GO:0005524">
    <property type="term" value="F:ATP binding"/>
    <property type="evidence" value="ECO:0007669"/>
    <property type="project" value="InterPro"/>
</dbReference>
<dbReference type="InterPro" id="IPR000719">
    <property type="entry name" value="Prot_kinase_dom"/>
</dbReference>
<evidence type="ECO:0000256" key="11">
    <source>
        <dbReference type="ARBA" id="ARBA00023180"/>
    </source>
</evidence>
<dbReference type="GO" id="GO:0004672">
    <property type="term" value="F:protein kinase activity"/>
    <property type="evidence" value="ECO:0007669"/>
    <property type="project" value="InterPro"/>
</dbReference>
<evidence type="ECO:0000256" key="3">
    <source>
        <dbReference type="ARBA" id="ARBA00012202"/>
    </source>
</evidence>
<evidence type="ECO:0000256" key="6">
    <source>
        <dbReference type="ARBA" id="ARBA00022741"/>
    </source>
</evidence>
<gene>
    <name evidence="17" type="ORF">RUM43_007643</name>
</gene>
<dbReference type="GO" id="GO:0007168">
    <property type="term" value="P:receptor guanylyl cyclase signaling pathway"/>
    <property type="evidence" value="ECO:0007669"/>
    <property type="project" value="TreeGrafter"/>
</dbReference>
<dbReference type="SUPFAM" id="SSF56112">
    <property type="entry name" value="Protein kinase-like (PK-like)"/>
    <property type="match status" value="1"/>
</dbReference>
<accession>A0AAN8P606</accession>
<dbReference type="AlphaFoldDB" id="A0AAN8P606"/>
<dbReference type="PROSITE" id="PS50011">
    <property type="entry name" value="PROTEIN_KINASE_DOM"/>
    <property type="match status" value="1"/>
</dbReference>
<dbReference type="InterPro" id="IPR050401">
    <property type="entry name" value="Cyclic_nucleotide_synthase"/>
</dbReference>
<evidence type="ECO:0000256" key="12">
    <source>
        <dbReference type="ARBA" id="ARBA00023239"/>
    </source>
</evidence>